<keyword evidence="13" id="KW-1185">Reference proteome</keyword>
<name>A0A6P4XL13_BRABE</name>
<dbReference type="InterPro" id="IPR017452">
    <property type="entry name" value="GPCR_Rhodpsn_7TM"/>
</dbReference>
<dbReference type="Pfam" id="PF00001">
    <property type="entry name" value="7tm_1"/>
    <property type="match status" value="1"/>
</dbReference>
<dbReference type="Gene3D" id="1.20.1070.10">
    <property type="entry name" value="Rhodopsin 7-helix transmembrane proteins"/>
    <property type="match status" value="1"/>
</dbReference>
<evidence type="ECO:0000256" key="10">
    <source>
        <dbReference type="SAM" id="MobiDB-lite"/>
    </source>
</evidence>
<evidence type="ECO:0000256" key="4">
    <source>
        <dbReference type="ARBA" id="ARBA00022989"/>
    </source>
</evidence>
<sequence>MEPNSSFPLNGTIPDRLSGWKQPLYVQCLLIIGYGAVFLLNIVGNPLVCLVVVKNKNMRNVTNFFIVNVAVSDFFVGGICMPFTLVNNLKAGWVFGEVMCTLLPMMMGMAVVGSVYTLVAIAVDRYLAVMKPTDGKLSSKATSAIIATIWVLACVVMVPSAVKARYKDEDGHPTCSETWPSLESKQAYSMSLFVICYVVPLSAITGLYLRAGIRLHTRSARRNRSAERIAQLPNRSQPDNRLSNNVRIFRMMVAVVALFASLHLPLWVATLLNDFATPTRELFEVLYTYVYPVAHWLTYANSCVNPILYAFLNRNFRQGFLKAFVSAKKSRRVENPRVDCNGKDGHAKQDRARCRLTIETPYDSRLRRTTPATPATAVDEVPNIGGATTRSSTPPSAAENKCVAQI</sequence>
<keyword evidence="5 9" id="KW-0297">G-protein coupled receptor</keyword>
<evidence type="ECO:0000313" key="13">
    <source>
        <dbReference type="Proteomes" id="UP000515135"/>
    </source>
</evidence>
<dbReference type="AlphaFoldDB" id="A0A6P4XL13"/>
<feature type="transmembrane region" description="Helical" evidence="11">
    <location>
        <begin position="144"/>
        <end position="162"/>
    </location>
</feature>
<dbReference type="PANTHER" id="PTHR45695:SF15">
    <property type="entry name" value="OPSIN RH2"/>
    <property type="match status" value="1"/>
</dbReference>
<dbReference type="PANTHER" id="PTHR45695">
    <property type="entry name" value="LEUCOKININ RECEPTOR-RELATED"/>
    <property type="match status" value="1"/>
</dbReference>
<feature type="transmembrane region" description="Helical" evidence="11">
    <location>
        <begin position="289"/>
        <end position="312"/>
    </location>
</feature>
<evidence type="ECO:0000313" key="14">
    <source>
        <dbReference type="RefSeq" id="XP_019617250.1"/>
    </source>
</evidence>
<gene>
    <name evidence="14" type="primary">LOC109464636</name>
</gene>
<dbReference type="PROSITE" id="PS50262">
    <property type="entry name" value="G_PROTEIN_RECEP_F1_2"/>
    <property type="match status" value="1"/>
</dbReference>
<evidence type="ECO:0000256" key="11">
    <source>
        <dbReference type="SAM" id="Phobius"/>
    </source>
</evidence>
<feature type="transmembrane region" description="Helical" evidence="11">
    <location>
        <begin position="65"/>
        <end position="85"/>
    </location>
</feature>
<dbReference type="SMART" id="SM01381">
    <property type="entry name" value="7TM_GPCR_Srsx"/>
    <property type="match status" value="1"/>
</dbReference>
<dbReference type="GO" id="GO:0005886">
    <property type="term" value="C:plasma membrane"/>
    <property type="evidence" value="ECO:0007669"/>
    <property type="project" value="TreeGrafter"/>
</dbReference>
<feature type="transmembrane region" description="Helical" evidence="11">
    <location>
        <begin position="105"/>
        <end position="123"/>
    </location>
</feature>
<evidence type="ECO:0000259" key="12">
    <source>
        <dbReference type="PROSITE" id="PS50262"/>
    </source>
</evidence>
<dbReference type="PRINTS" id="PR00237">
    <property type="entry name" value="GPCRRHODOPSN"/>
</dbReference>
<dbReference type="PRINTS" id="PR01012">
    <property type="entry name" value="NRPEPTIDEYR"/>
</dbReference>
<feature type="transmembrane region" description="Helical" evidence="11">
    <location>
        <begin position="187"/>
        <end position="209"/>
    </location>
</feature>
<comment type="subcellular location">
    <subcellularLocation>
        <location evidence="1">Membrane</location>
        <topology evidence="1">Multi-pass membrane protein</topology>
    </subcellularLocation>
</comment>
<feature type="domain" description="G-protein coupled receptors family 1 profile" evidence="12">
    <location>
        <begin position="44"/>
        <end position="309"/>
    </location>
</feature>
<evidence type="ECO:0000256" key="5">
    <source>
        <dbReference type="ARBA" id="ARBA00023040"/>
    </source>
</evidence>
<feature type="compositionally biased region" description="Polar residues" evidence="10">
    <location>
        <begin position="386"/>
        <end position="395"/>
    </location>
</feature>
<keyword evidence="7 9" id="KW-0675">Receptor</keyword>
<protein>
    <submittedName>
        <fullName evidence="14">Neuropeptide FF receptor 2-like</fullName>
    </submittedName>
</protein>
<reference evidence="14" key="1">
    <citation type="submission" date="2025-08" db="UniProtKB">
        <authorList>
            <consortium name="RefSeq"/>
        </authorList>
    </citation>
    <scope>IDENTIFICATION</scope>
    <source>
        <tissue evidence="14">Gonad</tissue>
    </source>
</reference>
<keyword evidence="4 11" id="KW-1133">Transmembrane helix</keyword>
<proteinExistence type="inferred from homology"/>
<evidence type="ECO:0000256" key="2">
    <source>
        <dbReference type="ARBA" id="ARBA00010663"/>
    </source>
</evidence>
<dbReference type="FunFam" id="1.20.1070.10:FF:000291">
    <property type="entry name" value="Predicted protein"/>
    <property type="match status" value="1"/>
</dbReference>
<organism evidence="13 14">
    <name type="scientific">Branchiostoma belcheri</name>
    <name type="common">Amphioxus</name>
    <dbReference type="NCBI Taxonomy" id="7741"/>
    <lineage>
        <taxon>Eukaryota</taxon>
        <taxon>Metazoa</taxon>
        <taxon>Chordata</taxon>
        <taxon>Cephalochordata</taxon>
        <taxon>Leptocardii</taxon>
        <taxon>Amphioxiformes</taxon>
        <taxon>Branchiostomatidae</taxon>
        <taxon>Branchiostoma</taxon>
    </lineage>
</organism>
<dbReference type="OrthoDB" id="5975505at2759"/>
<dbReference type="GO" id="GO:0004983">
    <property type="term" value="F:neuropeptide Y receptor activity"/>
    <property type="evidence" value="ECO:0007669"/>
    <property type="project" value="InterPro"/>
</dbReference>
<keyword evidence="8 9" id="KW-0807">Transducer</keyword>
<evidence type="ECO:0000256" key="6">
    <source>
        <dbReference type="ARBA" id="ARBA00023136"/>
    </source>
</evidence>
<keyword evidence="6 11" id="KW-0472">Membrane</keyword>
<comment type="similarity">
    <text evidence="2 9">Belongs to the G-protein coupled receptor 1 family.</text>
</comment>
<feature type="transmembrane region" description="Helical" evidence="11">
    <location>
        <begin position="248"/>
        <end position="269"/>
    </location>
</feature>
<dbReference type="Proteomes" id="UP000515135">
    <property type="component" value="Unplaced"/>
</dbReference>
<evidence type="ECO:0000256" key="7">
    <source>
        <dbReference type="ARBA" id="ARBA00023170"/>
    </source>
</evidence>
<feature type="transmembrane region" description="Helical" evidence="11">
    <location>
        <begin position="24"/>
        <end position="53"/>
    </location>
</feature>
<dbReference type="InterPro" id="IPR000276">
    <property type="entry name" value="GPCR_Rhodpsn"/>
</dbReference>
<evidence type="ECO:0000256" key="3">
    <source>
        <dbReference type="ARBA" id="ARBA00022692"/>
    </source>
</evidence>
<evidence type="ECO:0000256" key="8">
    <source>
        <dbReference type="ARBA" id="ARBA00023224"/>
    </source>
</evidence>
<evidence type="ECO:0000256" key="9">
    <source>
        <dbReference type="RuleBase" id="RU000688"/>
    </source>
</evidence>
<feature type="region of interest" description="Disordered" evidence="10">
    <location>
        <begin position="376"/>
        <end position="406"/>
    </location>
</feature>
<dbReference type="InterPro" id="IPR000611">
    <property type="entry name" value="NPY_rcpt"/>
</dbReference>
<keyword evidence="3 9" id="KW-0812">Transmembrane</keyword>
<dbReference type="CDD" id="cd15207">
    <property type="entry name" value="7tmA_NPFFR"/>
    <property type="match status" value="1"/>
</dbReference>
<dbReference type="GeneID" id="109464636"/>
<dbReference type="PROSITE" id="PS00237">
    <property type="entry name" value="G_PROTEIN_RECEP_F1_1"/>
    <property type="match status" value="1"/>
</dbReference>
<dbReference type="SUPFAM" id="SSF81321">
    <property type="entry name" value="Family A G protein-coupled receptor-like"/>
    <property type="match status" value="1"/>
</dbReference>
<evidence type="ECO:0000256" key="1">
    <source>
        <dbReference type="ARBA" id="ARBA00004141"/>
    </source>
</evidence>
<dbReference type="KEGG" id="bbel:109464636"/>
<accession>A0A6P4XL13</accession>
<dbReference type="RefSeq" id="XP_019617250.1">
    <property type="nucleotide sequence ID" value="XM_019761691.1"/>
</dbReference>